<dbReference type="PROSITE" id="PS51455">
    <property type="entry name" value="PIPK"/>
    <property type="match status" value="1"/>
</dbReference>
<evidence type="ECO:0000313" key="6">
    <source>
        <dbReference type="Proteomes" id="UP001259832"/>
    </source>
</evidence>
<evidence type="ECO:0000256" key="1">
    <source>
        <dbReference type="PROSITE-ProRule" id="PRU00781"/>
    </source>
</evidence>
<comment type="caution">
    <text evidence="5">The sequence shown here is derived from an EMBL/GenBank/DDBJ whole genome shotgun (WGS) entry which is preliminary data.</text>
</comment>
<dbReference type="CDD" id="cd00139">
    <property type="entry name" value="PIPKc"/>
    <property type="match status" value="1"/>
</dbReference>
<gene>
    <name evidence="5" type="ORF">P3T76_012925</name>
</gene>
<evidence type="ECO:0000256" key="3">
    <source>
        <dbReference type="SAM" id="Phobius"/>
    </source>
</evidence>
<evidence type="ECO:0000259" key="4">
    <source>
        <dbReference type="PROSITE" id="PS51455"/>
    </source>
</evidence>
<reference evidence="5" key="1">
    <citation type="submission" date="2023-08" db="EMBL/GenBank/DDBJ databases">
        <title>Reference Genome Resource for the Citrus Pathogen Phytophthora citrophthora.</title>
        <authorList>
            <person name="Moller H."/>
            <person name="Coetzee B."/>
            <person name="Rose L.J."/>
            <person name="Van Niekerk J.M."/>
        </authorList>
    </citation>
    <scope>NUCLEOTIDE SEQUENCE</scope>
    <source>
        <strain evidence="5">STE-U-9442</strain>
    </source>
</reference>
<dbReference type="PANTHER" id="PTHR23086:SF8">
    <property type="entry name" value="PHOSPHATIDYLINOSITOL 5-PHOSPHATE 4-KINASE, ISOFORM A"/>
    <property type="match status" value="1"/>
</dbReference>
<feature type="transmembrane region" description="Helical" evidence="3">
    <location>
        <begin position="187"/>
        <end position="205"/>
    </location>
</feature>
<dbReference type="GO" id="GO:0005524">
    <property type="term" value="F:ATP binding"/>
    <property type="evidence" value="ECO:0007669"/>
    <property type="project" value="UniProtKB-UniRule"/>
</dbReference>
<dbReference type="AlphaFoldDB" id="A0AAD9LCN8"/>
<dbReference type="Pfam" id="PF01504">
    <property type="entry name" value="PIP5K"/>
    <property type="match status" value="1"/>
</dbReference>
<dbReference type="InterPro" id="IPR027484">
    <property type="entry name" value="PInositol-4-P-5-kinase_N"/>
</dbReference>
<dbReference type="Gene3D" id="3.30.800.10">
    <property type="entry name" value="Phosphatidylinositol Phosphate Kinase II Beta"/>
    <property type="match status" value="1"/>
</dbReference>
<feature type="transmembrane region" description="Helical" evidence="3">
    <location>
        <begin position="51"/>
        <end position="74"/>
    </location>
</feature>
<dbReference type="GO" id="GO:0046854">
    <property type="term" value="P:phosphatidylinositol phosphate biosynthetic process"/>
    <property type="evidence" value="ECO:0007669"/>
    <property type="project" value="TreeGrafter"/>
</dbReference>
<dbReference type="Gene3D" id="3.30.810.10">
    <property type="entry name" value="2-Layer Sandwich"/>
    <property type="match status" value="1"/>
</dbReference>
<dbReference type="InterPro" id="IPR023610">
    <property type="entry name" value="PInositol-4/5-P-5/4-kinase"/>
</dbReference>
<dbReference type="PANTHER" id="PTHR23086">
    <property type="entry name" value="PHOSPHATIDYLINOSITOL-4-PHOSPHATE 5-KINASE"/>
    <property type="match status" value="1"/>
</dbReference>
<dbReference type="InterPro" id="IPR002498">
    <property type="entry name" value="PInositol-4-P-4/5-kinase_core"/>
</dbReference>
<keyword evidence="1" id="KW-0808">Transferase</keyword>
<evidence type="ECO:0000256" key="2">
    <source>
        <dbReference type="SAM" id="MobiDB-lite"/>
    </source>
</evidence>
<protein>
    <submittedName>
        <fullName evidence="5">Phosphatidylinositol 4-phosphate 5-kinase MSS4</fullName>
    </submittedName>
</protein>
<keyword evidence="1" id="KW-0418">Kinase</keyword>
<feature type="region of interest" description="Disordered" evidence="2">
    <location>
        <begin position="752"/>
        <end position="774"/>
    </location>
</feature>
<dbReference type="EMBL" id="JASMQC010000033">
    <property type="protein sequence ID" value="KAK1931596.1"/>
    <property type="molecule type" value="Genomic_DNA"/>
</dbReference>
<accession>A0AAD9LCN8</accession>
<feature type="transmembrane region" description="Helical" evidence="3">
    <location>
        <begin position="260"/>
        <end position="281"/>
    </location>
</feature>
<keyword evidence="3" id="KW-0472">Membrane</keyword>
<feature type="transmembrane region" description="Helical" evidence="3">
    <location>
        <begin position="86"/>
        <end position="108"/>
    </location>
</feature>
<name>A0AAD9LCN8_9STRA</name>
<dbReference type="GO" id="GO:0005886">
    <property type="term" value="C:plasma membrane"/>
    <property type="evidence" value="ECO:0007669"/>
    <property type="project" value="TreeGrafter"/>
</dbReference>
<evidence type="ECO:0000313" key="5">
    <source>
        <dbReference type="EMBL" id="KAK1931596.1"/>
    </source>
</evidence>
<feature type="domain" description="PIPK" evidence="4">
    <location>
        <begin position="379"/>
        <end position="727"/>
    </location>
</feature>
<sequence length="839" mass="94495">MFPFTIKRFPPCQSSSSWHGRHEREFDSLVLAQVARGRRDRLETKMMDDLFIAWQLTALASGLLSSGAMIFFFIKYPSSRVHPGMVLMCIFMSVSIASIMRVALHAWYSLLEPDDVGGPLPATLSRIANEELGHDAGALEQYVPFFFWCYFFFTTSATLWFLMLALDLIFSLSNPFLPFNADNVKHHIYAWPVSLIYCFVFRYVLGEFQNNLTANVMLYFDLPAYVVLLYIGGALTQSWRRSRILETHAHATTRRMAKRIMPYLGVFAVHTVVRLVIYLVQLGTEFGRMTPNALDQLALVLETLALFALFCRDAGVFKAPKQQCTAESRDGSNSSNPSRTTIAQIEAGGATLTSTTGGAPPLSISNQTEKIDVSNKLRMDVMRYMSLGIMKSIEMAQAVENRAMEGSASETTVDAGDCYSSINYNDYNHVKSMGVVVFGLKNCAMLNFKDCAPKIFHRIRAQFNIDQDFYRESFDPSRILSEHGSEGKSGNIFYFTANKQFMVKSVPKEEFDTLRAILPHYHEYLQSNPKSMLCRYFGCHSISLPIGKRRMYFVVMHNLFNEGAVDQRFDLKGNRDRRQAVNATTMKGLIQYSKDRKAIDQLLMDIDFLKISSGISLSYTNTAQLQDQLCSDFVFLASRGIIDYSILLGVRYDSPEKQSSHQNGLTSHDRKEVYYIGIVDMLQRYNWRWTVQRWFLGCMLCKDIHDVSAVPAVEYATRLADFVREKMFDIQGNADAPTFLNVHTGLIDSGRTGDSGYSESYRDPSLASSPQTSRSVGILQSNSITSIDMQHLSVFSASSLGSADIEPSSSSSSPSVAYSSVCESPVQVVENRKTTTFFV</sequence>
<dbReference type="SMART" id="SM00330">
    <property type="entry name" value="PIPKc"/>
    <property type="match status" value="1"/>
</dbReference>
<feature type="transmembrane region" description="Helical" evidence="3">
    <location>
        <begin position="145"/>
        <end position="166"/>
    </location>
</feature>
<keyword evidence="3" id="KW-0812">Transmembrane</keyword>
<keyword evidence="1" id="KW-0547">Nucleotide-binding</keyword>
<keyword evidence="3" id="KW-1133">Transmembrane helix</keyword>
<dbReference type="Proteomes" id="UP001259832">
    <property type="component" value="Unassembled WGS sequence"/>
</dbReference>
<proteinExistence type="predicted"/>
<organism evidence="5 6">
    <name type="scientific">Phytophthora citrophthora</name>
    <dbReference type="NCBI Taxonomy" id="4793"/>
    <lineage>
        <taxon>Eukaryota</taxon>
        <taxon>Sar</taxon>
        <taxon>Stramenopiles</taxon>
        <taxon>Oomycota</taxon>
        <taxon>Peronosporomycetes</taxon>
        <taxon>Peronosporales</taxon>
        <taxon>Peronosporaceae</taxon>
        <taxon>Phytophthora</taxon>
    </lineage>
</organism>
<dbReference type="InterPro" id="IPR027483">
    <property type="entry name" value="PInositol-4-P-4/5-kinase_C_sf"/>
</dbReference>
<dbReference type="GO" id="GO:0016308">
    <property type="term" value="F:1-phosphatidylinositol-4-phosphate 5-kinase activity"/>
    <property type="evidence" value="ECO:0007669"/>
    <property type="project" value="TreeGrafter"/>
</dbReference>
<keyword evidence="1" id="KW-0067">ATP-binding</keyword>
<feature type="transmembrane region" description="Helical" evidence="3">
    <location>
        <begin position="217"/>
        <end position="239"/>
    </location>
</feature>
<keyword evidence="6" id="KW-1185">Reference proteome</keyword>
<dbReference type="SUPFAM" id="SSF56104">
    <property type="entry name" value="SAICAR synthase-like"/>
    <property type="match status" value="1"/>
</dbReference>